<feature type="transmembrane region" description="Helical" evidence="7">
    <location>
        <begin position="175"/>
        <end position="192"/>
    </location>
</feature>
<dbReference type="PANTHER" id="PTHR30250:SF10">
    <property type="entry name" value="LIPOPOLYSACCHARIDE BIOSYNTHESIS PROTEIN WZXC"/>
    <property type="match status" value="1"/>
</dbReference>
<evidence type="ECO:0000256" key="7">
    <source>
        <dbReference type="SAM" id="Phobius"/>
    </source>
</evidence>
<evidence type="ECO:0000256" key="4">
    <source>
        <dbReference type="ARBA" id="ARBA00022692"/>
    </source>
</evidence>
<organism evidence="8 9">
    <name type="scientific">Pelomonas caseinilytica</name>
    <dbReference type="NCBI Taxonomy" id="2906763"/>
    <lineage>
        <taxon>Bacteria</taxon>
        <taxon>Pseudomonadati</taxon>
        <taxon>Pseudomonadota</taxon>
        <taxon>Betaproteobacteria</taxon>
        <taxon>Burkholderiales</taxon>
        <taxon>Sphaerotilaceae</taxon>
        <taxon>Roseateles</taxon>
    </lineage>
</organism>
<feature type="transmembrane region" description="Helical" evidence="7">
    <location>
        <begin position="420"/>
        <end position="442"/>
    </location>
</feature>
<evidence type="ECO:0000313" key="8">
    <source>
        <dbReference type="EMBL" id="MCE4536679.1"/>
    </source>
</evidence>
<accession>A0ABS8X7T8</accession>
<comment type="similarity">
    <text evidence="2">Belongs to the polysaccharide synthase family.</text>
</comment>
<feature type="transmembrane region" description="Helical" evidence="7">
    <location>
        <begin position="294"/>
        <end position="320"/>
    </location>
</feature>
<evidence type="ECO:0000256" key="1">
    <source>
        <dbReference type="ARBA" id="ARBA00004651"/>
    </source>
</evidence>
<keyword evidence="4 7" id="KW-0812">Transmembrane</keyword>
<comment type="caution">
    <text evidence="8">The sequence shown here is derived from an EMBL/GenBank/DDBJ whole genome shotgun (WGS) entry which is preliminary data.</text>
</comment>
<feature type="transmembrane region" description="Helical" evidence="7">
    <location>
        <begin position="81"/>
        <end position="104"/>
    </location>
</feature>
<dbReference type="PANTHER" id="PTHR30250">
    <property type="entry name" value="PST FAMILY PREDICTED COLANIC ACID TRANSPORTER"/>
    <property type="match status" value="1"/>
</dbReference>
<dbReference type="EMBL" id="JAJTWT010000002">
    <property type="protein sequence ID" value="MCE4536679.1"/>
    <property type="molecule type" value="Genomic_DNA"/>
</dbReference>
<feature type="transmembrane region" description="Helical" evidence="7">
    <location>
        <begin position="145"/>
        <end position="169"/>
    </location>
</feature>
<gene>
    <name evidence="8" type="ORF">LXT12_05375</name>
</gene>
<evidence type="ECO:0000256" key="5">
    <source>
        <dbReference type="ARBA" id="ARBA00022989"/>
    </source>
</evidence>
<dbReference type="InterPro" id="IPR050833">
    <property type="entry name" value="Poly_Biosynth_Transport"/>
</dbReference>
<keyword evidence="5 7" id="KW-1133">Transmembrane helix</keyword>
<feature type="transmembrane region" description="Helical" evidence="7">
    <location>
        <begin position="116"/>
        <end position="138"/>
    </location>
</feature>
<feature type="transmembrane region" description="Helical" evidence="7">
    <location>
        <begin position="361"/>
        <end position="385"/>
    </location>
</feature>
<feature type="transmembrane region" description="Helical" evidence="7">
    <location>
        <begin position="45"/>
        <end position="69"/>
    </location>
</feature>
<feature type="transmembrane region" description="Helical" evidence="7">
    <location>
        <begin position="326"/>
        <end position="349"/>
    </location>
</feature>
<keyword evidence="3" id="KW-1003">Cell membrane</keyword>
<reference evidence="8 9" key="1">
    <citation type="submission" date="2021-12" db="EMBL/GenBank/DDBJ databases">
        <title>Genome seq of p7.</title>
        <authorList>
            <person name="Seo T."/>
        </authorList>
    </citation>
    <scope>NUCLEOTIDE SEQUENCE [LARGE SCALE GENOMIC DNA]</scope>
    <source>
        <strain evidence="8 9">P7</strain>
    </source>
</reference>
<dbReference type="RefSeq" id="WP_233390204.1">
    <property type="nucleotide sequence ID" value="NZ_JAJTWT010000002.1"/>
</dbReference>
<sequence length="488" mass="51578">MTQTATPSARRAVLFAFAQRYFSFALQLGTSIVMARLLTPQETGIFSLAATAVAIGGIVREFGIGDYIVSQKEMTPEKVRAAFTVTIGVAWSIALVIALAAYPLAAAYHEPGVAHVMHILCLNFMLLPLGATALAMLVKELKFDTVFVIQAASALIGAAVTVVCALKGFSYTSPAWGSVASIVTTFALLLVMQPHAVMMRPGLGNLRHVLKFGGQNTMSRLVEGISTRADDFIISGMLGFHSSGILSKSNSLNAGFYTFFASAVVSVASPLMARARHAERDIFEDYRRVTLLMAAVQWLFFGLMGICAHEIILLLFGPAWLEAVPILQIGAIQGLIYSPFMLCTPLLTAYGAMGAQLRVNLVFGVTLATCLVVGAMHSLVAAAALSVLAHVVRLLLLAAAAHRLCGISTMAIVRGMGPTAVIGLGAAAAAWAGRSLALWLQLPLVLNLALAMGCGALACLALAVVFKHPLALELNKLRRRRATATGTP</sequence>
<feature type="transmembrane region" description="Helical" evidence="7">
    <location>
        <begin position="448"/>
        <end position="470"/>
    </location>
</feature>
<keyword evidence="9" id="KW-1185">Reference proteome</keyword>
<name>A0ABS8X7T8_9BURK</name>
<evidence type="ECO:0000313" key="9">
    <source>
        <dbReference type="Proteomes" id="UP001201463"/>
    </source>
</evidence>
<evidence type="ECO:0000256" key="2">
    <source>
        <dbReference type="ARBA" id="ARBA00007430"/>
    </source>
</evidence>
<feature type="transmembrane region" description="Helical" evidence="7">
    <location>
        <begin position="21"/>
        <end position="39"/>
    </location>
</feature>
<dbReference type="Proteomes" id="UP001201463">
    <property type="component" value="Unassembled WGS sequence"/>
</dbReference>
<comment type="subcellular location">
    <subcellularLocation>
        <location evidence="1">Cell membrane</location>
        <topology evidence="1">Multi-pass membrane protein</topology>
    </subcellularLocation>
</comment>
<dbReference type="Pfam" id="PF13440">
    <property type="entry name" value="Polysacc_synt_3"/>
    <property type="match status" value="1"/>
</dbReference>
<evidence type="ECO:0000256" key="6">
    <source>
        <dbReference type="ARBA" id="ARBA00023136"/>
    </source>
</evidence>
<evidence type="ECO:0000256" key="3">
    <source>
        <dbReference type="ARBA" id="ARBA00022475"/>
    </source>
</evidence>
<protein>
    <submittedName>
        <fullName evidence="8">Oligosaccharide flippase family protein</fullName>
    </submittedName>
</protein>
<keyword evidence="6 7" id="KW-0472">Membrane</keyword>
<proteinExistence type="inferred from homology"/>